<protein>
    <submittedName>
        <fullName evidence="1">Type II/IV secretion system ATP hydrolase TadA/VirB11/CpaF, TadA subfamily</fullName>
    </submittedName>
</protein>
<dbReference type="Proteomes" id="UP000008084">
    <property type="component" value="Chromosome"/>
</dbReference>
<accession>A0A0H3NR80</accession>
<reference evidence="1 2" key="1">
    <citation type="journal article" date="2011" name="J. Bacteriol.">
        <title>Complete genome sequence of Yersinia enterocolitica subsp. palearctica serogroup O:3.</title>
        <authorList>
            <person name="Batzilla J."/>
            <person name="Hoper D."/>
            <person name="Antonenka U."/>
            <person name="Heesemann J."/>
            <person name="Rakin A."/>
        </authorList>
    </citation>
    <scope>NUCLEOTIDE SEQUENCE [LARGE SCALE GENOMIC DNA]</scope>
    <source>
        <strain evidence="2">DSM 13030 / CIP 106945 / Y11</strain>
    </source>
</reference>
<dbReference type="GO" id="GO:0016787">
    <property type="term" value="F:hydrolase activity"/>
    <property type="evidence" value="ECO:0007669"/>
    <property type="project" value="UniProtKB-KW"/>
</dbReference>
<dbReference type="EMBL" id="FR729477">
    <property type="protein sequence ID" value="CBY25718.1"/>
    <property type="molecule type" value="Genomic_DNA"/>
</dbReference>
<dbReference type="AlphaFoldDB" id="A0A0H3NR80"/>
<name>A0A0H3NR80_YERE1</name>
<dbReference type="HOGENOM" id="CLU_2940923_0_0_6"/>
<evidence type="ECO:0000313" key="2">
    <source>
        <dbReference type="Proteomes" id="UP000008084"/>
    </source>
</evidence>
<evidence type="ECO:0000313" key="1">
    <source>
        <dbReference type="EMBL" id="CBY25718.1"/>
    </source>
</evidence>
<sequence>MKVPLNTQKIIRERMLASIDIDQVQYLVDDYSKLSELLSQTLDELFNNNDYKLTTQDQKK</sequence>
<organism evidence="1 2">
    <name type="scientific">Yersinia enterocolitica subsp. palearctica serotype O:3 (strain DSM 13030 / CIP 106945 / Y11)</name>
    <dbReference type="NCBI Taxonomy" id="930944"/>
    <lineage>
        <taxon>Bacteria</taxon>
        <taxon>Pseudomonadati</taxon>
        <taxon>Pseudomonadota</taxon>
        <taxon>Gammaproteobacteria</taxon>
        <taxon>Enterobacterales</taxon>
        <taxon>Yersiniaceae</taxon>
        <taxon>Yersinia</taxon>
    </lineage>
</organism>
<dbReference type="KEGG" id="yey:Y11_24631"/>
<proteinExistence type="predicted"/>
<keyword evidence="1" id="KW-0378">Hydrolase</keyword>
<dbReference type="PATRIC" id="fig|930944.6.peg.2444"/>
<gene>
    <name evidence="1" type="ordered locus">Y11_24631</name>
</gene>